<dbReference type="AlphaFoldDB" id="A0A444QFA6"/>
<feature type="region of interest" description="Disordered" evidence="1">
    <location>
        <begin position="66"/>
        <end position="88"/>
    </location>
</feature>
<protein>
    <recommendedName>
        <fullName evidence="4">NAD-dependent epimerase/dehydratase family protein</fullName>
    </recommendedName>
</protein>
<dbReference type="Gene3D" id="3.40.50.720">
    <property type="entry name" value="NAD(P)-binding Rossmann-like Domain"/>
    <property type="match status" value="1"/>
</dbReference>
<proteinExistence type="predicted"/>
<dbReference type="InterPro" id="IPR036291">
    <property type="entry name" value="NAD(P)-bd_dom_sf"/>
</dbReference>
<dbReference type="OrthoDB" id="9771302at2"/>
<evidence type="ECO:0000256" key="1">
    <source>
        <dbReference type="SAM" id="MobiDB-lite"/>
    </source>
</evidence>
<evidence type="ECO:0000313" key="2">
    <source>
        <dbReference type="EMBL" id="RWZ68297.1"/>
    </source>
</evidence>
<sequence>MNETKRVAVAGGTGTVGRFVVDALRRDGHDAVVLTRSTGVDLVSGAGLTSALVGAGIGGVLPLRHEDAARRGSARGGRAPRDARDRRE</sequence>
<evidence type="ECO:0008006" key="4">
    <source>
        <dbReference type="Google" id="ProtNLM"/>
    </source>
</evidence>
<organism evidence="2 3">
    <name type="scientific">Labedella populi</name>
    <dbReference type="NCBI Taxonomy" id="2498850"/>
    <lineage>
        <taxon>Bacteria</taxon>
        <taxon>Bacillati</taxon>
        <taxon>Actinomycetota</taxon>
        <taxon>Actinomycetes</taxon>
        <taxon>Micrococcales</taxon>
        <taxon>Microbacteriaceae</taxon>
        <taxon>Labedella</taxon>
    </lineage>
</organism>
<feature type="compositionally biased region" description="Basic and acidic residues" evidence="1">
    <location>
        <begin position="79"/>
        <end position="88"/>
    </location>
</feature>
<accession>A0A444QFA6</accession>
<dbReference type="RefSeq" id="WP_128497567.1">
    <property type="nucleotide sequence ID" value="NZ_RZNC01000001.1"/>
</dbReference>
<keyword evidence="3" id="KW-1185">Reference proteome</keyword>
<dbReference type="EMBL" id="RZNC01000001">
    <property type="protein sequence ID" value="RWZ68297.1"/>
    <property type="molecule type" value="Genomic_DNA"/>
</dbReference>
<name>A0A444QFA6_9MICO</name>
<comment type="caution">
    <text evidence="2">The sequence shown here is derived from an EMBL/GenBank/DDBJ whole genome shotgun (WGS) entry which is preliminary data.</text>
</comment>
<reference evidence="2 3" key="1">
    <citation type="submission" date="2018-12" db="EMBL/GenBank/DDBJ databases">
        <authorList>
            <person name="Li F."/>
        </authorList>
    </citation>
    <scope>NUCLEOTIDE SEQUENCE [LARGE SCALE GENOMIC DNA]</scope>
    <source>
        <strain evidence="2 3">8H24J-4-2</strain>
    </source>
</reference>
<dbReference type="Proteomes" id="UP000288603">
    <property type="component" value="Unassembled WGS sequence"/>
</dbReference>
<evidence type="ECO:0000313" key="3">
    <source>
        <dbReference type="Proteomes" id="UP000288603"/>
    </source>
</evidence>
<dbReference type="SUPFAM" id="SSF51735">
    <property type="entry name" value="NAD(P)-binding Rossmann-fold domains"/>
    <property type="match status" value="1"/>
</dbReference>
<gene>
    <name evidence="2" type="ORF">ELQ92_03510</name>
</gene>